<protein>
    <submittedName>
        <fullName evidence="1">Uncharacterized protein</fullName>
    </submittedName>
</protein>
<comment type="caution">
    <text evidence="1">The sequence shown here is derived from an EMBL/GenBank/DDBJ whole genome shotgun (WGS) entry which is preliminary data.</text>
</comment>
<name>A0ABT9W5Z0_9BACL</name>
<dbReference type="Proteomes" id="UP001233836">
    <property type="component" value="Unassembled WGS sequence"/>
</dbReference>
<keyword evidence="2" id="KW-1185">Reference proteome</keyword>
<evidence type="ECO:0000313" key="2">
    <source>
        <dbReference type="Proteomes" id="UP001233836"/>
    </source>
</evidence>
<evidence type="ECO:0000313" key="1">
    <source>
        <dbReference type="EMBL" id="MDQ0168655.1"/>
    </source>
</evidence>
<reference evidence="1 2" key="1">
    <citation type="submission" date="2023-07" db="EMBL/GenBank/DDBJ databases">
        <title>Sorghum-associated microbial communities from plants grown in Nebraska, USA.</title>
        <authorList>
            <person name="Schachtman D."/>
        </authorList>
    </citation>
    <scope>NUCLEOTIDE SEQUENCE [LARGE SCALE GENOMIC DNA]</scope>
    <source>
        <strain evidence="1 2">DS1314</strain>
    </source>
</reference>
<gene>
    <name evidence="1" type="ORF">J2T19_000092</name>
</gene>
<dbReference type="EMBL" id="JAUSTI010000001">
    <property type="protein sequence ID" value="MDQ0168655.1"/>
    <property type="molecule type" value="Genomic_DNA"/>
</dbReference>
<dbReference type="RefSeq" id="WP_307211791.1">
    <property type="nucleotide sequence ID" value="NZ_JAUSTI010000001.1"/>
</dbReference>
<accession>A0ABT9W5Z0</accession>
<proteinExistence type="predicted"/>
<sequence length="49" mass="5404">MGESTALWDAVSVRCGGSYAARSLRERRRASLRGIGCRPLRPDGEWLSP</sequence>
<organism evidence="1 2">
    <name type="scientific">Paenibacillus tundrae</name>
    <dbReference type="NCBI Taxonomy" id="528187"/>
    <lineage>
        <taxon>Bacteria</taxon>
        <taxon>Bacillati</taxon>
        <taxon>Bacillota</taxon>
        <taxon>Bacilli</taxon>
        <taxon>Bacillales</taxon>
        <taxon>Paenibacillaceae</taxon>
        <taxon>Paenibacillus</taxon>
    </lineage>
</organism>